<dbReference type="InParanoid" id="T1EH37"/>
<reference evidence="3" key="1">
    <citation type="submission" date="2012-12" db="EMBL/GenBank/DDBJ databases">
        <authorList>
            <person name="Hellsten U."/>
            <person name="Grimwood J."/>
            <person name="Chapman J.A."/>
            <person name="Shapiro H."/>
            <person name="Aerts A."/>
            <person name="Otillar R.P."/>
            <person name="Terry A.Y."/>
            <person name="Boore J.L."/>
            <person name="Simakov O."/>
            <person name="Marletaz F."/>
            <person name="Cho S.-J."/>
            <person name="Edsinger-Gonzales E."/>
            <person name="Havlak P."/>
            <person name="Kuo D.-H."/>
            <person name="Larsson T."/>
            <person name="Lv J."/>
            <person name="Arendt D."/>
            <person name="Savage R."/>
            <person name="Osoegawa K."/>
            <person name="de Jong P."/>
            <person name="Lindberg D.R."/>
            <person name="Seaver E.C."/>
            <person name="Weisblat D.A."/>
            <person name="Putnam N.H."/>
            <person name="Grigoriev I.V."/>
            <person name="Rokhsar D.S."/>
        </authorList>
    </citation>
    <scope>NUCLEOTIDE SEQUENCE</scope>
</reference>
<dbReference type="CTD" id="20195887"/>
<dbReference type="EMBL" id="KB097106">
    <property type="protein sequence ID" value="ESN99662.1"/>
    <property type="molecule type" value="Genomic_DNA"/>
</dbReference>
<dbReference type="OMA" id="GYWNTYS"/>
<organism evidence="2 3">
    <name type="scientific">Helobdella robusta</name>
    <name type="common">Californian leech</name>
    <dbReference type="NCBI Taxonomy" id="6412"/>
    <lineage>
        <taxon>Eukaryota</taxon>
        <taxon>Metazoa</taxon>
        <taxon>Spiralia</taxon>
        <taxon>Lophotrochozoa</taxon>
        <taxon>Annelida</taxon>
        <taxon>Clitellata</taxon>
        <taxon>Hirudinea</taxon>
        <taxon>Rhynchobdellida</taxon>
        <taxon>Glossiphoniidae</taxon>
        <taxon>Helobdella</taxon>
    </lineage>
</organism>
<sequence length="141" mass="16095">KVLVLMRGCPGSGKSTLAKAIQFNGVVLSTDDFFMRGGDFKFVANQLQEAHEWNQSNAEKYMLDSRSPIIIDNTNTQMWEMIPYAAMADKYGYIIEVIEPDVPWRKNAGQLVRSNMHGVRMENITSMLDRYENNITSQKLL</sequence>
<dbReference type="EMBL" id="AMQM01005853">
    <property type="status" value="NOT_ANNOTATED_CDS"/>
    <property type="molecule type" value="Genomic_DNA"/>
</dbReference>
<dbReference type="PANTHER" id="PTHR13308:SF40">
    <property type="entry name" value="NEDD4-BINDING PROTEIN 2-LIKE 1"/>
    <property type="match status" value="1"/>
</dbReference>
<evidence type="ECO:0000313" key="2">
    <source>
        <dbReference type="EnsemblMetazoa" id="HelroP124980"/>
    </source>
</evidence>
<accession>T1EH37</accession>
<dbReference type="STRING" id="6412.T1EH37"/>
<name>T1EH37_HELRO</name>
<dbReference type="Proteomes" id="UP000015101">
    <property type="component" value="Unassembled WGS sequence"/>
</dbReference>
<dbReference type="Gene3D" id="3.40.50.300">
    <property type="entry name" value="P-loop containing nucleotide triphosphate hydrolases"/>
    <property type="match status" value="1"/>
</dbReference>
<dbReference type="SUPFAM" id="SSF52540">
    <property type="entry name" value="P-loop containing nucleoside triphosphate hydrolases"/>
    <property type="match status" value="1"/>
</dbReference>
<dbReference type="KEGG" id="hro:HELRODRAFT_124980"/>
<reference evidence="1 3" key="2">
    <citation type="journal article" date="2013" name="Nature">
        <title>Insights into bilaterian evolution from three spiralian genomes.</title>
        <authorList>
            <person name="Simakov O."/>
            <person name="Marletaz F."/>
            <person name="Cho S.J."/>
            <person name="Edsinger-Gonzales E."/>
            <person name="Havlak P."/>
            <person name="Hellsten U."/>
            <person name="Kuo D.H."/>
            <person name="Larsson T."/>
            <person name="Lv J."/>
            <person name="Arendt D."/>
            <person name="Savage R."/>
            <person name="Osoegawa K."/>
            <person name="de Jong P."/>
            <person name="Grimwood J."/>
            <person name="Chapman J.A."/>
            <person name="Shapiro H."/>
            <person name="Aerts A."/>
            <person name="Otillar R.P."/>
            <person name="Terry A.Y."/>
            <person name="Boore J.L."/>
            <person name="Grigoriev I.V."/>
            <person name="Lindberg D.R."/>
            <person name="Seaver E.C."/>
            <person name="Weisblat D.A."/>
            <person name="Putnam N.H."/>
            <person name="Rokhsar D.S."/>
        </authorList>
    </citation>
    <scope>NUCLEOTIDE SEQUENCE</scope>
</reference>
<dbReference type="GeneID" id="20195887"/>
<dbReference type="AlphaFoldDB" id="T1EH37"/>
<dbReference type="Pfam" id="PF13671">
    <property type="entry name" value="AAA_33"/>
    <property type="match status" value="1"/>
</dbReference>
<reference evidence="2" key="3">
    <citation type="submission" date="2015-06" db="UniProtKB">
        <authorList>
            <consortium name="EnsemblMetazoa"/>
        </authorList>
    </citation>
    <scope>IDENTIFICATION</scope>
</reference>
<gene>
    <name evidence="2" type="primary">20195887</name>
    <name evidence="1" type="ORF">HELRODRAFT_124980</name>
</gene>
<dbReference type="InterPro" id="IPR027417">
    <property type="entry name" value="P-loop_NTPase"/>
</dbReference>
<evidence type="ECO:0000313" key="3">
    <source>
        <dbReference type="Proteomes" id="UP000015101"/>
    </source>
</evidence>
<dbReference type="InterPro" id="IPR026302">
    <property type="entry name" value="NEDD4-bd_p2"/>
</dbReference>
<dbReference type="OrthoDB" id="6277012at2759"/>
<dbReference type="EnsemblMetazoa" id="HelroT124980">
    <property type="protein sequence ID" value="HelroP124980"/>
    <property type="gene ID" value="HelroG124980"/>
</dbReference>
<dbReference type="HOGENOM" id="CLU_083043_2_0_1"/>
<dbReference type="PANTHER" id="PTHR13308">
    <property type="entry name" value="NEDD4-BINDING PROTEIN 2-LIKE 1"/>
    <property type="match status" value="1"/>
</dbReference>
<dbReference type="RefSeq" id="XP_009022408.1">
    <property type="nucleotide sequence ID" value="XM_009024160.1"/>
</dbReference>
<keyword evidence="3" id="KW-1185">Reference proteome</keyword>
<dbReference type="eggNOG" id="KOG2401">
    <property type="taxonomic scope" value="Eukaryota"/>
</dbReference>
<protein>
    <recommendedName>
        <fullName evidence="4">NEDD4-binding protein 2-like 1</fullName>
    </recommendedName>
</protein>
<proteinExistence type="predicted"/>
<evidence type="ECO:0000313" key="1">
    <source>
        <dbReference type="EMBL" id="ESN99662.1"/>
    </source>
</evidence>
<evidence type="ECO:0008006" key="4">
    <source>
        <dbReference type="Google" id="ProtNLM"/>
    </source>
</evidence>